<reference evidence="2" key="1">
    <citation type="submission" date="2011-07" db="EMBL/GenBank/DDBJ databases">
        <title>Divergent evolution of antigenic variation in African trypanosomes.</title>
        <authorList>
            <person name="Jackson A.P."/>
            <person name="Berry A."/>
            <person name="Allison H.C."/>
            <person name="Burton P."/>
            <person name="Anderson J."/>
            <person name="Aslett M."/>
            <person name="Brown R."/>
            <person name="Corton N."/>
            <person name="Harris D."/>
            <person name="Hauser H."/>
            <person name="Gamble J."/>
            <person name="Gilderthorp R."/>
            <person name="McQuillan J."/>
            <person name="Quail M.A."/>
            <person name="Sanders M."/>
            <person name="Van Tonder A."/>
            <person name="Ginger M.L."/>
            <person name="Donelson J.E."/>
            <person name="Field M.C."/>
            <person name="Barry J.D."/>
            <person name="Berriman M."/>
            <person name="Hertz-Fowler C."/>
        </authorList>
    </citation>
    <scope>NUCLEOTIDE SEQUENCE [LARGE SCALE GENOMIC DNA]</scope>
    <source>
        <strain evidence="2">IL3000</strain>
    </source>
</reference>
<keyword evidence="2" id="KW-1185">Reference proteome</keyword>
<dbReference type="AlphaFoldDB" id="F9WE51"/>
<dbReference type="Proteomes" id="UP000000702">
    <property type="component" value="Unassembled WGS sequence"/>
</dbReference>
<comment type="caution">
    <text evidence="1">The sequence shown here is derived from an EMBL/GenBank/DDBJ whole genome shotgun (WGS) entry which is preliminary data.</text>
</comment>
<evidence type="ECO:0000313" key="2">
    <source>
        <dbReference type="Proteomes" id="UP000000702"/>
    </source>
</evidence>
<evidence type="ECO:0000313" key="1">
    <source>
        <dbReference type="EMBL" id="CCD15557.1"/>
    </source>
</evidence>
<sequence length="194" mass="21942">MLNDCSDKIVRIISTKSPVSLPCGCVTGKGDDPKMCAFVVSFFWKCLCLGSASNARGSTSMNQKEEEKLYDINESSHRMQYYVQTPKSHKRVTQRNRKKLSSCTLQWVTCQEREEKKKLRLTEAAYAPPKVNTKKQCKTPADVLLCASGIAKGVGNARLEKNMKVFFTLASLSSDDSPYSCFICHFFYRYPCCR</sequence>
<gene>
    <name evidence="1" type="ORF">TCIL3000_0_60490</name>
</gene>
<dbReference type="EMBL" id="CAEQ01001953">
    <property type="protein sequence ID" value="CCD15557.1"/>
    <property type="molecule type" value="Genomic_DNA"/>
</dbReference>
<protein>
    <submittedName>
        <fullName evidence="1">WGS project CAEQ00000000 data, annotated contig 2440</fullName>
    </submittedName>
</protein>
<dbReference type="VEuPathDB" id="TriTrypDB:TcIL3000_0_60490"/>
<reference evidence="1 2" key="2">
    <citation type="journal article" date="2012" name="Proc. Natl. Acad. Sci. U.S.A.">
        <title>Antigenic diversity is generated by distinct evolutionary mechanisms in African trypanosome species.</title>
        <authorList>
            <person name="Jackson A.P."/>
            <person name="Berry A."/>
            <person name="Aslett M."/>
            <person name="Allison H.C."/>
            <person name="Burton P."/>
            <person name="Vavrova-Anderson J."/>
            <person name="Brown R."/>
            <person name="Browne H."/>
            <person name="Corton N."/>
            <person name="Hauser H."/>
            <person name="Gamble J."/>
            <person name="Gilderthorp R."/>
            <person name="Marcello L."/>
            <person name="McQuillan J."/>
            <person name="Otto T.D."/>
            <person name="Quail M.A."/>
            <person name="Sanders M.J."/>
            <person name="van Tonder A."/>
            <person name="Ginger M.L."/>
            <person name="Field M.C."/>
            <person name="Barry J.D."/>
            <person name="Hertz-Fowler C."/>
            <person name="Berriman M."/>
        </authorList>
    </citation>
    <scope>NUCLEOTIDE SEQUENCE [LARGE SCALE GENOMIC DNA]</scope>
    <source>
        <strain evidence="1 2">IL3000</strain>
    </source>
</reference>
<organism evidence="1 2">
    <name type="scientific">Trypanosoma congolense (strain IL3000)</name>
    <dbReference type="NCBI Taxonomy" id="1068625"/>
    <lineage>
        <taxon>Eukaryota</taxon>
        <taxon>Discoba</taxon>
        <taxon>Euglenozoa</taxon>
        <taxon>Kinetoplastea</taxon>
        <taxon>Metakinetoplastina</taxon>
        <taxon>Trypanosomatida</taxon>
        <taxon>Trypanosomatidae</taxon>
        <taxon>Trypanosoma</taxon>
        <taxon>Nannomonas</taxon>
    </lineage>
</organism>
<proteinExistence type="predicted"/>
<accession>F9WE51</accession>
<name>F9WE51_TRYCI</name>